<organism evidence="3 4">
    <name type="scientific">Rubripirellula obstinata</name>
    <dbReference type="NCBI Taxonomy" id="406547"/>
    <lineage>
        <taxon>Bacteria</taxon>
        <taxon>Pseudomonadati</taxon>
        <taxon>Planctomycetota</taxon>
        <taxon>Planctomycetia</taxon>
        <taxon>Pirellulales</taxon>
        <taxon>Pirellulaceae</taxon>
        <taxon>Rubripirellula</taxon>
    </lineage>
</organism>
<keyword evidence="4" id="KW-1185">Reference proteome</keyword>
<reference evidence="3 4" key="1">
    <citation type="submission" date="2019-08" db="EMBL/GenBank/DDBJ databases">
        <title>Deep-cultivation of Planctomycetes and their phenomic and genomic characterization uncovers novel biology.</title>
        <authorList>
            <person name="Wiegand S."/>
            <person name="Jogler M."/>
            <person name="Boedeker C."/>
            <person name="Pinto D."/>
            <person name="Vollmers J."/>
            <person name="Rivas-Marin E."/>
            <person name="Kohn T."/>
            <person name="Peeters S.H."/>
            <person name="Heuer A."/>
            <person name="Rast P."/>
            <person name="Oberbeckmann S."/>
            <person name="Bunk B."/>
            <person name="Jeske O."/>
            <person name="Meyerdierks A."/>
            <person name="Storesund J.E."/>
            <person name="Kallscheuer N."/>
            <person name="Luecker S."/>
            <person name="Lage O.M."/>
            <person name="Pohl T."/>
            <person name="Merkel B.J."/>
            <person name="Hornburger P."/>
            <person name="Mueller R.-W."/>
            <person name="Bruemmer F."/>
            <person name="Labrenz M."/>
            <person name="Spormann A.M."/>
            <person name="Op Den Camp H."/>
            <person name="Overmann J."/>
            <person name="Amann R."/>
            <person name="Jetten M.S.M."/>
            <person name="Mascher T."/>
            <person name="Medema M.H."/>
            <person name="Devos D.P."/>
            <person name="Kaster A.-K."/>
            <person name="Ovreas L."/>
            <person name="Rohde M."/>
            <person name="Galperin M.Y."/>
            <person name="Jogler C."/>
        </authorList>
    </citation>
    <scope>NUCLEOTIDE SEQUENCE [LARGE SCALE GENOMIC DNA]</scope>
    <source>
        <strain evidence="3 4">LF1</strain>
    </source>
</reference>
<dbReference type="EMBL" id="VRLW01000001">
    <property type="protein sequence ID" value="KAA1259635.1"/>
    <property type="molecule type" value="Genomic_DNA"/>
</dbReference>
<proteinExistence type="predicted"/>
<dbReference type="Proteomes" id="UP000322699">
    <property type="component" value="Unassembled WGS sequence"/>
</dbReference>
<name>A0A5B1CI59_9BACT</name>
<dbReference type="GO" id="GO:0004672">
    <property type="term" value="F:protein kinase activity"/>
    <property type="evidence" value="ECO:0007669"/>
    <property type="project" value="UniProtKB-ARBA"/>
</dbReference>
<sequence>MNHPDPIDWEKALATVGGDPDLLNELFSVYIAEARQMVSQMKTALAASDRQLLRRSAHTLKGASMSMAATTTTAESELLEQGCEGMDESALAEHLARVEVAVEQAIEAIENRMSAGN</sequence>
<keyword evidence="1" id="KW-0597">Phosphoprotein</keyword>
<evidence type="ECO:0000256" key="1">
    <source>
        <dbReference type="PROSITE-ProRule" id="PRU00110"/>
    </source>
</evidence>
<dbReference type="OrthoDB" id="214330at2"/>
<dbReference type="SUPFAM" id="SSF47226">
    <property type="entry name" value="Histidine-containing phosphotransfer domain, HPT domain"/>
    <property type="match status" value="1"/>
</dbReference>
<comment type="caution">
    <text evidence="3">The sequence shown here is derived from an EMBL/GenBank/DDBJ whole genome shotgun (WGS) entry which is preliminary data.</text>
</comment>
<feature type="modified residue" description="Phosphohistidine" evidence="1">
    <location>
        <position position="58"/>
    </location>
</feature>
<dbReference type="Pfam" id="PF01627">
    <property type="entry name" value="Hpt"/>
    <property type="match status" value="1"/>
</dbReference>
<protein>
    <submittedName>
        <fullName evidence="3">Hpt domain protein</fullName>
    </submittedName>
</protein>
<accession>A0A5B1CI59</accession>
<dbReference type="InterPro" id="IPR008207">
    <property type="entry name" value="Sig_transdc_His_kin_Hpt_dom"/>
</dbReference>
<gene>
    <name evidence="3" type="ORF">LF1_21700</name>
</gene>
<dbReference type="AlphaFoldDB" id="A0A5B1CI59"/>
<dbReference type="Gene3D" id="1.20.120.160">
    <property type="entry name" value="HPT domain"/>
    <property type="match status" value="1"/>
</dbReference>
<dbReference type="InterPro" id="IPR036641">
    <property type="entry name" value="HPT_dom_sf"/>
</dbReference>
<evidence type="ECO:0000313" key="4">
    <source>
        <dbReference type="Proteomes" id="UP000322699"/>
    </source>
</evidence>
<dbReference type="RefSeq" id="WP_068267645.1">
    <property type="nucleotide sequence ID" value="NZ_LWSK01000233.1"/>
</dbReference>
<evidence type="ECO:0000313" key="3">
    <source>
        <dbReference type="EMBL" id="KAA1259635.1"/>
    </source>
</evidence>
<feature type="domain" description="HPt" evidence="2">
    <location>
        <begin position="19"/>
        <end position="109"/>
    </location>
</feature>
<evidence type="ECO:0000259" key="2">
    <source>
        <dbReference type="PROSITE" id="PS50894"/>
    </source>
</evidence>
<dbReference type="PROSITE" id="PS50894">
    <property type="entry name" value="HPT"/>
    <property type="match status" value="1"/>
</dbReference>
<dbReference type="GO" id="GO:0000160">
    <property type="term" value="P:phosphorelay signal transduction system"/>
    <property type="evidence" value="ECO:0007669"/>
    <property type="project" value="InterPro"/>
</dbReference>